<reference evidence="4 5" key="1">
    <citation type="submission" date="2019-07" db="EMBL/GenBank/DDBJ databases">
        <title>Complete Genome Sequence and Methylome Analysis of Arthrobacter luteus NEB113.</title>
        <authorList>
            <person name="Fomenkov A."/>
            <person name="Anton B.P."/>
            <person name="Vincze T."/>
            <person name="Roberts R.J."/>
        </authorList>
    </citation>
    <scope>NUCLEOTIDE SEQUENCE [LARGE SCALE GENOMIC DNA]</scope>
    <source>
        <strain evidence="4 5">NEB113</strain>
    </source>
</reference>
<dbReference type="InterPro" id="IPR013078">
    <property type="entry name" value="His_Pase_superF_clade-1"/>
</dbReference>
<dbReference type="PANTHER" id="PTHR48100:SF62">
    <property type="entry name" value="GLUCOSYL-3-PHOSPHOGLYCERATE PHOSPHATASE"/>
    <property type="match status" value="1"/>
</dbReference>
<name>A0AAV5PBG0_CELCE</name>
<dbReference type="GO" id="GO:0003676">
    <property type="term" value="F:nucleic acid binding"/>
    <property type="evidence" value="ECO:0007669"/>
    <property type="project" value="InterPro"/>
</dbReference>
<dbReference type="CDD" id="cd09279">
    <property type="entry name" value="RNase_HI_like"/>
    <property type="match status" value="1"/>
</dbReference>
<dbReference type="AlphaFoldDB" id="A0AAV5PBG0"/>
<evidence type="ECO:0000313" key="6">
    <source>
        <dbReference type="Proteomes" id="UP001165168"/>
    </source>
</evidence>
<feature type="domain" description="RNase H type-1" evidence="2">
    <location>
        <begin position="5"/>
        <end position="145"/>
    </location>
</feature>
<dbReference type="PROSITE" id="PS50879">
    <property type="entry name" value="RNASE_H_1"/>
    <property type="match status" value="1"/>
</dbReference>
<dbReference type="Proteomes" id="UP000319068">
    <property type="component" value="Chromosome"/>
</dbReference>
<dbReference type="EMBL" id="CP041694">
    <property type="protein sequence ID" value="QDP76055.1"/>
    <property type="molecule type" value="Genomic_DNA"/>
</dbReference>
<evidence type="ECO:0000259" key="2">
    <source>
        <dbReference type="PROSITE" id="PS50879"/>
    </source>
</evidence>
<dbReference type="InterPro" id="IPR029033">
    <property type="entry name" value="His_PPase_superfam"/>
</dbReference>
<evidence type="ECO:0000313" key="4">
    <source>
        <dbReference type="EMBL" id="QDP76055.1"/>
    </source>
</evidence>
<organism evidence="3 6">
    <name type="scientific">Cellulosimicrobium cellulans</name>
    <name type="common">Arthrobacter luteus</name>
    <dbReference type="NCBI Taxonomy" id="1710"/>
    <lineage>
        <taxon>Bacteria</taxon>
        <taxon>Bacillati</taxon>
        <taxon>Actinomycetota</taxon>
        <taxon>Actinomycetes</taxon>
        <taxon>Micrococcales</taxon>
        <taxon>Promicromonosporaceae</taxon>
        <taxon>Cellulosimicrobium</taxon>
    </lineage>
</organism>
<dbReference type="Pfam" id="PF00300">
    <property type="entry name" value="His_Phos_1"/>
    <property type="match status" value="1"/>
</dbReference>
<dbReference type="GO" id="GO:0005737">
    <property type="term" value="C:cytoplasm"/>
    <property type="evidence" value="ECO:0007669"/>
    <property type="project" value="TreeGrafter"/>
</dbReference>
<evidence type="ECO:0000256" key="1">
    <source>
        <dbReference type="SAM" id="MobiDB-lite"/>
    </source>
</evidence>
<proteinExistence type="predicted"/>
<reference evidence="3" key="2">
    <citation type="submission" date="2023-03" db="EMBL/GenBank/DDBJ databases">
        <title>Cellulosimicrobium cellulans NBRC 103059.</title>
        <authorList>
            <person name="Ichikawa N."/>
            <person name="Sato H."/>
            <person name="Tonouchi N."/>
        </authorList>
    </citation>
    <scope>NUCLEOTIDE SEQUENCE</scope>
    <source>
        <strain evidence="3">NBRC 103059</strain>
    </source>
</reference>
<dbReference type="EMBL" id="BSTG01000005">
    <property type="protein sequence ID" value="GLY59082.1"/>
    <property type="molecule type" value="Genomic_DNA"/>
</dbReference>
<sequence>MSGTSGRQLVVEADGGSRGNPGPAGFGALVRDAATGQVLAERAAYLGTTTNNVAEYSGLVAGLRAAAEIDPDARVTVRMDSRLVVEQMSGRWQIKHDDMRRLAAEAAAVLPAAQVTYEWVPRAQNAAADALANEAMDTRGTVVRDHEPADTSEVPSGAAADPATETAPVPVDGATLPAVPEGAALDTPARPSGATVRFDDAPALTVVLVRHGQTPLTVAGAFSGSSVPGPSLTARGRTQAAQAADLVFRIGRQAWPDLPRPSAVVSSPMVRAQETARAVGRRLGVPVTTDDRFAEVDFGAWEGLTAAEVDAGWPGLLPAWYATGTTPAPGGESAADVGVRVRQGLRDLVDTMLPGAGPAGRTVVVVGHAVQVRAAIGTAVDAPPEQWSRIRVPPASVSILRLWADGTSELTAQGVPSDL</sequence>
<dbReference type="Gene3D" id="3.40.50.1240">
    <property type="entry name" value="Phosphoglycerate mutase-like"/>
    <property type="match status" value="1"/>
</dbReference>
<evidence type="ECO:0000313" key="5">
    <source>
        <dbReference type="Proteomes" id="UP000319068"/>
    </source>
</evidence>
<gene>
    <name evidence="3" type="ORF">Ccel01_36840</name>
    <name evidence="4" type="ORF">FOG94_13855</name>
</gene>
<dbReference type="Proteomes" id="UP001165168">
    <property type="component" value="Unassembled WGS sequence"/>
</dbReference>
<feature type="region of interest" description="Disordered" evidence="1">
    <location>
        <begin position="1"/>
        <end position="24"/>
    </location>
</feature>
<dbReference type="Gene3D" id="3.30.420.10">
    <property type="entry name" value="Ribonuclease H-like superfamily/Ribonuclease H"/>
    <property type="match status" value="1"/>
</dbReference>
<dbReference type="NCBIfam" id="NF005567">
    <property type="entry name" value="PRK07238.1"/>
    <property type="match status" value="1"/>
</dbReference>
<dbReference type="SMART" id="SM00855">
    <property type="entry name" value="PGAM"/>
    <property type="match status" value="1"/>
</dbReference>
<dbReference type="InterPro" id="IPR050275">
    <property type="entry name" value="PGM_Phosphatase"/>
</dbReference>
<dbReference type="PANTHER" id="PTHR48100">
    <property type="entry name" value="BROAD-SPECIFICITY PHOSPHATASE YOR283W-RELATED"/>
    <property type="match status" value="1"/>
</dbReference>
<dbReference type="SUPFAM" id="SSF53254">
    <property type="entry name" value="Phosphoglycerate mutase-like"/>
    <property type="match status" value="1"/>
</dbReference>
<protein>
    <submittedName>
        <fullName evidence="3">Bifunctional RNase H/acid phosphatase</fullName>
    </submittedName>
</protein>
<dbReference type="GO" id="GO:0004523">
    <property type="term" value="F:RNA-DNA hybrid ribonuclease activity"/>
    <property type="evidence" value="ECO:0007669"/>
    <property type="project" value="InterPro"/>
</dbReference>
<dbReference type="InterPro" id="IPR002156">
    <property type="entry name" value="RNaseH_domain"/>
</dbReference>
<dbReference type="InterPro" id="IPR036397">
    <property type="entry name" value="RNaseH_sf"/>
</dbReference>
<keyword evidence="5" id="KW-1185">Reference proteome</keyword>
<dbReference type="SUPFAM" id="SSF53098">
    <property type="entry name" value="Ribonuclease H-like"/>
    <property type="match status" value="1"/>
</dbReference>
<dbReference type="GO" id="GO:0016791">
    <property type="term" value="F:phosphatase activity"/>
    <property type="evidence" value="ECO:0007669"/>
    <property type="project" value="TreeGrafter"/>
</dbReference>
<dbReference type="RefSeq" id="WP_137281100.1">
    <property type="nucleotide sequence ID" value="NZ_BSTG01000005.1"/>
</dbReference>
<feature type="region of interest" description="Disordered" evidence="1">
    <location>
        <begin position="145"/>
        <end position="166"/>
    </location>
</feature>
<dbReference type="CDD" id="cd07067">
    <property type="entry name" value="HP_PGM_like"/>
    <property type="match status" value="1"/>
</dbReference>
<dbReference type="Pfam" id="PF13456">
    <property type="entry name" value="RVT_3"/>
    <property type="match status" value="1"/>
</dbReference>
<dbReference type="InterPro" id="IPR012337">
    <property type="entry name" value="RNaseH-like_sf"/>
</dbReference>
<evidence type="ECO:0000313" key="3">
    <source>
        <dbReference type="EMBL" id="GLY59082.1"/>
    </source>
</evidence>
<accession>A0AAV5PBG0</accession>